<organism evidence="1 2">
    <name type="scientific">Algicella marina</name>
    <dbReference type="NCBI Taxonomy" id="2683284"/>
    <lineage>
        <taxon>Bacteria</taxon>
        <taxon>Pseudomonadati</taxon>
        <taxon>Pseudomonadota</taxon>
        <taxon>Alphaproteobacteria</taxon>
        <taxon>Rhodobacterales</taxon>
        <taxon>Paracoccaceae</taxon>
        <taxon>Algicella</taxon>
    </lineage>
</organism>
<sequence length="281" mass="32541">MFDTMVPETKNYTSVSFPTDHYFIRHDSCGSDVLVITFERAGGKQERPNPNRPGWGHKFIRKRGFDGLYIMPAFVDWYRQQSLPRFFEFLKASGFFRQYRRVVLYGSSMGGYAAMQFSDIVQPDAIIAFNPQTSLNKTVVPWENRYDRGLVQDWEEEQSDAVRHIHPDAELTLFVDPFNKRDMSHARRITDAAPQARLLKIPFGGHETANALRDLGALSTVVEGLILGDFDASVFHNAVRERRKLENYRSRFEFRYSQRQRRAAFRSGHDDSQQGISWAAE</sequence>
<dbReference type="Gene3D" id="3.40.50.1820">
    <property type="entry name" value="alpha/beta hydrolase"/>
    <property type="match status" value="1"/>
</dbReference>
<evidence type="ECO:0000313" key="2">
    <source>
        <dbReference type="Proteomes" id="UP000464495"/>
    </source>
</evidence>
<gene>
    <name evidence="1" type="ORF">GO499_00120</name>
</gene>
<evidence type="ECO:0008006" key="3">
    <source>
        <dbReference type="Google" id="ProtNLM"/>
    </source>
</evidence>
<dbReference type="EMBL" id="CP046620">
    <property type="protein sequence ID" value="QHQ33692.1"/>
    <property type="molecule type" value="Genomic_DNA"/>
</dbReference>
<dbReference type="RefSeq" id="WP_161860270.1">
    <property type="nucleotide sequence ID" value="NZ_CP046620.1"/>
</dbReference>
<evidence type="ECO:0000313" key="1">
    <source>
        <dbReference type="EMBL" id="QHQ33692.1"/>
    </source>
</evidence>
<proteinExistence type="predicted"/>
<name>A0A6P1SZM3_9RHOB</name>
<dbReference type="InterPro" id="IPR029058">
    <property type="entry name" value="AB_hydrolase_fold"/>
</dbReference>
<reference evidence="1 2" key="1">
    <citation type="submission" date="2019-12" db="EMBL/GenBank/DDBJ databases">
        <title>Complete genome sequence of Algicella marina strain 9Alg 56(T) isolated from the red alga Tichocarpus crinitus.</title>
        <authorList>
            <person name="Kim S.-G."/>
            <person name="Nedashkovskaya O.I."/>
        </authorList>
    </citation>
    <scope>NUCLEOTIDE SEQUENCE [LARGE SCALE GENOMIC DNA]</scope>
    <source>
        <strain evidence="1 2">9Alg 56</strain>
    </source>
</reference>
<dbReference type="KEGG" id="amaq:GO499_00120"/>
<accession>A0A6P1SZM3</accession>
<dbReference type="AlphaFoldDB" id="A0A6P1SZM3"/>
<keyword evidence="2" id="KW-1185">Reference proteome</keyword>
<protein>
    <recommendedName>
        <fullName evidence="3">Alpha/beta hydrolase</fullName>
    </recommendedName>
</protein>
<dbReference type="SUPFAM" id="SSF53474">
    <property type="entry name" value="alpha/beta-Hydrolases"/>
    <property type="match status" value="1"/>
</dbReference>
<dbReference type="Proteomes" id="UP000464495">
    <property type="component" value="Chromosome"/>
</dbReference>